<dbReference type="Gene3D" id="1.50.10.10">
    <property type="match status" value="1"/>
</dbReference>
<dbReference type="InterPro" id="IPR054363">
    <property type="entry name" value="GH95_cat"/>
</dbReference>
<dbReference type="Pfam" id="PF21307">
    <property type="entry name" value="Glyco_hydro_95_C"/>
    <property type="match status" value="1"/>
</dbReference>
<gene>
    <name evidence="4" type="ORF">EKH83_16685</name>
</gene>
<dbReference type="RefSeq" id="WP_128770600.1">
    <property type="nucleotide sequence ID" value="NZ_RXOC01000012.1"/>
</dbReference>
<dbReference type="EMBL" id="RXOC01000012">
    <property type="protein sequence ID" value="RXF68171.1"/>
    <property type="molecule type" value="Genomic_DNA"/>
</dbReference>
<dbReference type="InterPro" id="IPR012341">
    <property type="entry name" value="6hp_glycosidase-like_sf"/>
</dbReference>
<dbReference type="GO" id="GO:0004560">
    <property type="term" value="F:alpha-L-fucosidase activity"/>
    <property type="evidence" value="ECO:0007669"/>
    <property type="project" value="InterPro"/>
</dbReference>
<name>A0A4Q0M592_9SPHI</name>
<dbReference type="PANTHER" id="PTHR31084">
    <property type="entry name" value="ALPHA-L-FUCOSIDASE 2"/>
    <property type="match status" value="1"/>
</dbReference>
<dbReference type="AlphaFoldDB" id="A0A4Q0M592"/>
<evidence type="ECO:0000259" key="2">
    <source>
        <dbReference type="Pfam" id="PF21307"/>
    </source>
</evidence>
<feature type="domain" description="Glycosyl hydrolase family 95 catalytic" evidence="3">
    <location>
        <begin position="296"/>
        <end position="703"/>
    </location>
</feature>
<accession>A0A4Q0M592</accession>
<evidence type="ECO:0000259" key="3">
    <source>
        <dbReference type="Pfam" id="PF22124"/>
    </source>
</evidence>
<dbReference type="InterPro" id="IPR049053">
    <property type="entry name" value="AFCA-like_C"/>
</dbReference>
<dbReference type="GO" id="GO:0005975">
    <property type="term" value="P:carbohydrate metabolic process"/>
    <property type="evidence" value="ECO:0007669"/>
    <property type="project" value="InterPro"/>
</dbReference>
<dbReference type="InterPro" id="IPR008928">
    <property type="entry name" value="6-hairpin_glycosidase_sf"/>
</dbReference>
<dbReference type="FunFam" id="1.50.10.10:FF:000028">
    <property type="entry name" value="Alpha-L-fucosidase 2"/>
    <property type="match status" value="1"/>
</dbReference>
<dbReference type="PIRSF" id="PIRSF007663">
    <property type="entry name" value="UCP007663"/>
    <property type="match status" value="1"/>
</dbReference>
<dbReference type="Proteomes" id="UP000290848">
    <property type="component" value="Unassembled WGS sequence"/>
</dbReference>
<proteinExistence type="predicted"/>
<comment type="caution">
    <text evidence="4">The sequence shown here is derived from an EMBL/GenBank/DDBJ whole genome shotgun (WGS) entry which is preliminary data.</text>
</comment>
<keyword evidence="4" id="KW-0378">Hydrolase</keyword>
<dbReference type="InterPro" id="IPR016518">
    <property type="entry name" value="Alpha-L-fucosidase"/>
</dbReference>
<sequence length="830" mass="92051">MKQKHTPIGIRFISLAGFILSVFNLYSQSNTNLKLWYDKPAGNTWTDAMPLGNGFLGAMVYGNPDREIISINEGTVWSGGPNRNDNPEALESLPEVRKLLFEGKYAEAQALAGRTMISKASQGMKFQPVGNIYLDFKGHGHPDRYYRELNIDDAVARTTYQVNGIRFNREVFTSFTDKAVVIRLTAEKPGSLSFSASLSSLHNSLKQIDSKGRIELSGTTSDHEGVKGMVKFKALVKVVTDGGTQSATDSSIAVRSANSATIYVSVGTNFNSYKDLSGDATERAEWMLSAAASKPYHQLLKDHITYYKKFFNRVYLDLGTSPSASQPTDVRLRTFASGYDPQLVALYFQFGRYLLISSSQPGGQAANLQGLWNNSMSPPWDSKYTININTEMNYWPAENTNLSEMHQPLISLIKDLSETGRETARTMYGAGGWVAHHNTDIWRITGPVDGVYWGMWPMGGAWLSEHLWERYLYSGDSSFLPSAFPAMKGAAEFFLDHLVAEPKHGWLVVAPGISPENEPKIPGFQGVSLTYGATMDNQIVFELLSNTIRAAEILKMNDTAFMNRLKEAREKLPPMQIGKHAQLQEWLEDWDDPNDKHRHISHLFGLFPGKQILPGQSPELFEAARNSLVYRGDVSTGWSMGWKVNMWARFLDGNRAWQLIKTQLTPLGVNKDGGGTYNNLFDAHPPFQIDGNFGCTAGIAEMLMQSHAGSLHLLPALPDEWKNGSVKGLKARGGFEIVEMVWQDSRIKKLVIKSNIGGIMRLKVPTPLKASSGVSLNSAKGKNDNPFYYIDEIAKPVISSEAKLKGQNAGTGFTYDVVTTKGRTYSYTGK</sequence>
<dbReference type="SUPFAM" id="SSF48208">
    <property type="entry name" value="Six-hairpin glycosidases"/>
    <property type="match status" value="1"/>
</dbReference>
<feature type="domain" description="Alpha fucosidase A-like C-terminal" evidence="2">
    <location>
        <begin position="705"/>
        <end position="773"/>
    </location>
</feature>
<protein>
    <submittedName>
        <fullName evidence="4">Glycoside hydrolase family 95 protein</fullName>
    </submittedName>
</protein>
<feature type="domain" description="Glycosyl hydrolase family 95 N-terminal" evidence="1">
    <location>
        <begin position="35"/>
        <end position="272"/>
    </location>
</feature>
<evidence type="ECO:0000313" key="5">
    <source>
        <dbReference type="Proteomes" id="UP000290848"/>
    </source>
</evidence>
<evidence type="ECO:0000313" key="4">
    <source>
        <dbReference type="EMBL" id="RXF68171.1"/>
    </source>
</evidence>
<organism evidence="4 5">
    <name type="scientific">Arcticibacter tournemirensis</name>
    <dbReference type="NCBI Taxonomy" id="699437"/>
    <lineage>
        <taxon>Bacteria</taxon>
        <taxon>Pseudomonadati</taxon>
        <taxon>Bacteroidota</taxon>
        <taxon>Sphingobacteriia</taxon>
        <taxon>Sphingobacteriales</taxon>
        <taxon>Sphingobacteriaceae</taxon>
        <taxon>Arcticibacter</taxon>
    </lineage>
</organism>
<dbReference type="InterPro" id="IPR027414">
    <property type="entry name" value="GH95_N_dom"/>
</dbReference>
<dbReference type="Pfam" id="PF14498">
    <property type="entry name" value="Glyco_hyd_65N_2"/>
    <property type="match status" value="1"/>
</dbReference>
<evidence type="ECO:0000259" key="1">
    <source>
        <dbReference type="Pfam" id="PF14498"/>
    </source>
</evidence>
<dbReference type="PANTHER" id="PTHR31084:SF0">
    <property type="entry name" value="ALPHA-L-FUCOSIDASE 2"/>
    <property type="match status" value="1"/>
</dbReference>
<reference evidence="4 5" key="1">
    <citation type="submission" date="2018-12" db="EMBL/GenBank/DDBJ databases">
        <title>The Draft Genome Sequence of the Soil Bacterium Pedobacter tournemirensis R1.</title>
        <authorList>
            <person name="He J."/>
        </authorList>
    </citation>
    <scope>NUCLEOTIDE SEQUENCE [LARGE SCALE GENOMIC DNA]</scope>
    <source>
        <strain evidence="4 5">R1</strain>
    </source>
</reference>
<dbReference type="Pfam" id="PF22124">
    <property type="entry name" value="Glyco_hydro_95_cat"/>
    <property type="match status" value="1"/>
</dbReference>